<comment type="catalytic activity">
    <reaction evidence="1">
        <text>Thiol-dependent hydrolysis of ester, thioester, amide, peptide and isopeptide bonds formed by the C-terminal Gly of ubiquitin (a 76-residue protein attached to proteins as an intracellular targeting signal).</text>
        <dbReference type="EC" id="3.4.19.12"/>
    </reaction>
</comment>
<proteinExistence type="predicted"/>
<dbReference type="Pfam" id="PF06337">
    <property type="entry name" value="DUSP"/>
    <property type="match status" value="1"/>
</dbReference>
<dbReference type="VEuPathDB" id="VectorBase:LLOJ002993"/>
<dbReference type="PROSITE" id="PS51283">
    <property type="entry name" value="DUSP"/>
    <property type="match status" value="1"/>
</dbReference>
<accession>A0A1B0CF73</accession>
<evidence type="ECO:0000259" key="6">
    <source>
        <dbReference type="PROSITE" id="PS50235"/>
    </source>
</evidence>
<dbReference type="InterPro" id="IPR011992">
    <property type="entry name" value="EF-hand-dom_pair"/>
</dbReference>
<evidence type="ECO:0000256" key="1">
    <source>
        <dbReference type="ARBA" id="ARBA00000707"/>
    </source>
</evidence>
<reference evidence="9" key="3">
    <citation type="submission" date="2020-05" db="UniProtKB">
        <authorList>
            <consortium name="EnsemblMetazoa"/>
        </authorList>
    </citation>
    <scope>IDENTIFICATION</scope>
    <source>
        <strain evidence="9">Jacobina</strain>
    </source>
</reference>
<dbReference type="PRINTS" id="PR00450">
    <property type="entry name" value="RECOVERIN"/>
</dbReference>
<dbReference type="PROSITE" id="PS00018">
    <property type="entry name" value="EF_HAND_1"/>
    <property type="match status" value="2"/>
</dbReference>
<dbReference type="InterPro" id="IPR001394">
    <property type="entry name" value="Peptidase_C19_UCH"/>
</dbReference>
<keyword evidence="8" id="KW-0645">Protease</keyword>
<dbReference type="PROSITE" id="PS50222">
    <property type="entry name" value="EF_HAND_2"/>
    <property type="match status" value="2"/>
</dbReference>
<dbReference type="InterPro" id="IPR028889">
    <property type="entry name" value="USP"/>
</dbReference>
<dbReference type="EMBL" id="AJWK01009754">
    <property type="status" value="NOT_ANNOTATED_CDS"/>
    <property type="molecule type" value="Genomic_DNA"/>
</dbReference>
<feature type="region of interest" description="Disordered" evidence="4">
    <location>
        <begin position="986"/>
        <end position="1055"/>
    </location>
</feature>
<evidence type="ECO:0000256" key="3">
    <source>
        <dbReference type="ARBA" id="ARBA00022837"/>
    </source>
</evidence>
<feature type="domain" description="DUSP" evidence="7">
    <location>
        <begin position="384"/>
        <end position="564"/>
    </location>
</feature>
<keyword evidence="10" id="KW-1185">Reference proteome</keyword>
<dbReference type="Pfam" id="PF25265">
    <property type="entry name" value="USP32_N"/>
    <property type="match status" value="1"/>
</dbReference>
<sequence length="1786" mass="198560">MGAKDSKPSCISYEDAIKRVSDTELKRIKEAFKRSAGTGNTCLSKSAFIQDVLCEGVPLPIAECLYAACGGTQKGISFKDLICGLVLLAKGSQEEKIRFLFNLYCNESGTHIIKHDFIRALQTELPQQTVINNNNWVSLFGQTDRVTFEQFKSWITIHRQGTVLGRWLLVEPVVNLSSELETPTFFQSLAGVTHLEEQDIRELEKVFWRLKGSAVTGQLDLESVSPLLSPPVPRNALAGVFNAFDENRDGHIDFKELCCGVSAACRGPSVERSKFCFKVFDTDRDGVLSHEELRQMVEVLLFVAQESNNFAFFRNMTHDAVMKELAERAEKKASEGGSIHRDDAFVFTQEDFLMWSIESSLNLVAQFLELLFEVCHVVFGLRPQCRHMEYDIVKGWLSREVKRGYRVGQFWYLISSEWWQNWLQHTQNVPPSSCSHCKVSRNGSSGATATGFDEAVVCDESFTSNSTESMGDLLTAGDSTSLGSCSSGISYGRTVSVAPGPIDNRSLIAPTIYKNVPTLTGEGGRLKRDSTLAQHRDFELVPDSLWKALALWYQGPLPLPRQVIQPPGNPEVEVELYPLNLRILRHHYPQNQTASQQQQQNTLGSNAWGIVSGGYGVLNTPSGITGNVTASSLASSLQPPKKYLAYMAAFSKLATVKQVCEFLCQRLKLRQEDVRLWHVLGGSQSGNSMAEMPYLLEEEKATLQELMINDNDQLLLECRNKDLTWPEELSALSISGANPVAVGQERRSTVASIHSVHPAGATGLHNLGNTCFMNAALQVMFNTQPLARYFQQDMHLYELNTSNKLGTKGQLAMRYSELLKEVWTASARSIAPLKLRFCVTKNAPQFAGGGQHDSQEFLEWLLDALHEDLNRVMEKSYSELKDSDGRADCVVAAEAWSQHNARNQSIVIDLFYGQLKSKDDQKVKASTATELYVYELPKMGGNERSLCNSEIGLSIEKGLKDIQRHQGLLASADNYQSTISSTVSSITTSSEDTASGQPLTGGSTASGDNAHDEGTSTQPQATAVRKKSAEIERKSSKQMDMGTSPDNAFVPPNYGPNKTISTTNLLTSDRNSGGGDHVTGAMKDNDSDASDGCDRCASAGGGGGGSFDGPPQGGFPPNGLRRMTRQKASRYLIAVHRQLSRQDTYFLSYHKTKPHLFGTPLLIPCHEGSTNKDLYCAVWLQVARLLSPLPPTPPDRANHATDCDDSLGYEFPFTLRAVASGGRICALCPWFRFCRGCEIPCNNDSLVSGLMATQSIQMSSTASTPIMSHRDQAASIHRRTQSEIGMCGDQALSIDLSCISIAIDWDPTALHLRYQSTREKVWTMHESVTVCRRQQTEPVDLNHCLRAFTSEEKLEQWYYCSHCKGKQPATKKLQIWNDDSLGYEFPFTLRAVASGGRICALCPWFRFCRGCEIPCNNDSLVSGLMATQSIQMSSTASTPIMSHRDQAASIHRRTQSEIGMCGDQALSIDLSCISIAIDWDPTALHLRYQSTREKVWTMHESVTVCRRQQTEPVDLNHCLRAFTSEEKLEQWYYCSHCKGKQPATKKLQIWKLPPILIIHLKRFNYVNNKWVKSQKVVNFPYDEFDPTPYLASVPQETILRHRELYAGSGTPCEERIDENSVFSSSGANKMGAEGRISCIENGNEGGGTMLRQERRKRLISGSLTKTPVNDEDLVDFHKHKLKSGVDPLDLKYQLYAVVSHSGMLNGGHYISYAANPNGSWFCYNDSSCREIPHRPQIDPGSAYLLFYERKELDYSPYLPKVSGRPIANGAMDIDDESELRKMCTIA</sequence>
<dbReference type="PROSITE" id="PS00972">
    <property type="entry name" value="USP_1"/>
    <property type="match status" value="1"/>
</dbReference>
<dbReference type="GO" id="GO:0006508">
    <property type="term" value="P:proteolysis"/>
    <property type="evidence" value="ECO:0007669"/>
    <property type="project" value="UniProtKB-KW"/>
</dbReference>
<dbReference type="EMBL" id="AJWK01009755">
    <property type="status" value="NOT_ANNOTATED_CDS"/>
    <property type="molecule type" value="Genomic_DNA"/>
</dbReference>
<dbReference type="InterPro" id="IPR018200">
    <property type="entry name" value="USP_CS"/>
</dbReference>
<feature type="region of interest" description="Disordered" evidence="4">
    <location>
        <begin position="1101"/>
        <end position="1121"/>
    </location>
</feature>
<dbReference type="Pfam" id="PF00443">
    <property type="entry name" value="UCH"/>
    <property type="match status" value="1"/>
</dbReference>
<dbReference type="EMBL" id="AJWK01009757">
    <property type="status" value="NOT_ANNOTATED_CDS"/>
    <property type="molecule type" value="Genomic_DNA"/>
</dbReference>
<dbReference type="PROSITE" id="PS00973">
    <property type="entry name" value="USP_2"/>
    <property type="match status" value="1"/>
</dbReference>
<dbReference type="Gene3D" id="1.10.238.10">
    <property type="entry name" value="EF-hand"/>
    <property type="match status" value="2"/>
</dbReference>
<dbReference type="EC" id="3.4.19.12" evidence="2"/>
<dbReference type="InterPro" id="IPR006615">
    <property type="entry name" value="Pept_C19_DUSP"/>
</dbReference>
<evidence type="ECO:0000313" key="10">
    <source>
        <dbReference type="Proteomes" id="UP000092461"/>
    </source>
</evidence>
<evidence type="ECO:0000313" key="9">
    <source>
        <dbReference type="EnsemblMetazoa" id="LLOJ002993-PA"/>
    </source>
</evidence>
<dbReference type="SUPFAM" id="SSF143791">
    <property type="entry name" value="DUSP-like"/>
    <property type="match status" value="1"/>
</dbReference>
<evidence type="ECO:0000256" key="2">
    <source>
        <dbReference type="ARBA" id="ARBA00012759"/>
    </source>
</evidence>
<dbReference type="SUPFAM" id="SSF54001">
    <property type="entry name" value="Cysteine proteinases"/>
    <property type="match status" value="2"/>
</dbReference>
<dbReference type="CDD" id="cd00051">
    <property type="entry name" value="EFh"/>
    <property type="match status" value="1"/>
</dbReference>
<dbReference type="SUPFAM" id="SSF47473">
    <property type="entry name" value="EF-hand"/>
    <property type="match status" value="2"/>
</dbReference>
<dbReference type="EMBL" id="GITU01009789">
    <property type="protein sequence ID" value="MBC1178492.1"/>
    <property type="molecule type" value="Transcribed_RNA"/>
</dbReference>
<feature type="compositionally biased region" description="Polar residues" evidence="4">
    <location>
        <begin position="991"/>
        <end position="1007"/>
    </location>
</feature>
<dbReference type="Gene3D" id="3.90.70.10">
    <property type="entry name" value="Cysteine proteinases"/>
    <property type="match status" value="3"/>
</dbReference>
<keyword evidence="3" id="KW-0106">Calcium</keyword>
<dbReference type="SMART" id="SM00054">
    <property type="entry name" value="EFh"/>
    <property type="match status" value="2"/>
</dbReference>
<feature type="compositionally biased region" description="Basic and acidic residues" evidence="4">
    <location>
        <begin position="1027"/>
        <end position="1037"/>
    </location>
</feature>
<protein>
    <recommendedName>
        <fullName evidence="2">ubiquitinyl hydrolase 1</fullName>
        <ecNumber evidence="2">3.4.19.12</ecNumber>
    </recommendedName>
</protein>
<dbReference type="PANTHER" id="PTHR21646:SF76">
    <property type="entry name" value="UBIQUITIN CARBOXYL-TERMINAL HYDROLASE 32"/>
    <property type="match status" value="1"/>
</dbReference>
<dbReference type="FunFam" id="3.90.70.10:FF:000132">
    <property type="entry name" value="Ubiquitin carboxyl-terminal hydrolase 32"/>
    <property type="match status" value="1"/>
</dbReference>
<dbReference type="CDD" id="cd02257">
    <property type="entry name" value="Peptidase_C19"/>
    <property type="match status" value="1"/>
</dbReference>
<dbReference type="GO" id="GO:0004843">
    <property type="term" value="F:cysteine-type deubiquitinase activity"/>
    <property type="evidence" value="ECO:0007669"/>
    <property type="project" value="UniProtKB-EC"/>
</dbReference>
<dbReference type="InterPro" id="IPR057368">
    <property type="entry name" value="USP32_N"/>
</dbReference>
<dbReference type="SMART" id="SM00695">
    <property type="entry name" value="DUSP"/>
    <property type="match status" value="1"/>
</dbReference>
<dbReference type="Pfam" id="PF13202">
    <property type="entry name" value="EF-hand_5"/>
    <property type="match status" value="2"/>
</dbReference>
<dbReference type="EnsemblMetazoa" id="LLOJ002993-RA">
    <property type="protein sequence ID" value="LLOJ002993-PA"/>
    <property type="gene ID" value="LLOJ002993"/>
</dbReference>
<reference evidence="10" key="1">
    <citation type="submission" date="2012-05" db="EMBL/GenBank/DDBJ databases">
        <title>Whole Genome Assembly of Lutzomyia longipalpis.</title>
        <authorList>
            <person name="Richards S."/>
            <person name="Qu C."/>
            <person name="Dillon R."/>
            <person name="Worley K."/>
            <person name="Scherer S."/>
            <person name="Batterton M."/>
            <person name="Taylor A."/>
            <person name="Hawes A."/>
            <person name="Hernandez B."/>
            <person name="Kovar C."/>
            <person name="Mandapat C."/>
            <person name="Pham C."/>
            <person name="Qu C."/>
            <person name="Jing C."/>
            <person name="Bess C."/>
            <person name="Bandaranaike D."/>
            <person name="Ngo D."/>
            <person name="Ongeri F."/>
            <person name="Arias F."/>
            <person name="Lara F."/>
            <person name="Weissenberger G."/>
            <person name="Kamau G."/>
            <person name="Han H."/>
            <person name="Shen H."/>
            <person name="Dinh H."/>
            <person name="Khalil I."/>
            <person name="Jones J."/>
            <person name="Shafer J."/>
            <person name="Jayaseelan J."/>
            <person name="Quiroz J."/>
            <person name="Blankenburg K."/>
            <person name="Nguyen L."/>
            <person name="Jackson L."/>
            <person name="Francisco L."/>
            <person name="Tang L.-Y."/>
            <person name="Pu L.-L."/>
            <person name="Perales L."/>
            <person name="Lorensuhewa L."/>
            <person name="Munidasa M."/>
            <person name="Coyle M."/>
            <person name="Taylor M."/>
            <person name="Puazo M."/>
            <person name="Firestine M."/>
            <person name="Scheel M."/>
            <person name="Javaid M."/>
            <person name="Wang M."/>
            <person name="Li M."/>
            <person name="Tabassum N."/>
            <person name="Saada N."/>
            <person name="Osuji N."/>
            <person name="Aqrawi P."/>
            <person name="Fu Q."/>
            <person name="Thornton R."/>
            <person name="Raj R."/>
            <person name="Goodspeed R."/>
            <person name="Mata R."/>
            <person name="Najjar R."/>
            <person name="Gubbala S."/>
            <person name="Lee S."/>
            <person name="Denson S."/>
            <person name="Patil S."/>
            <person name="Macmil S."/>
            <person name="Qi S."/>
            <person name="Matskevitch T."/>
            <person name="Palculict T."/>
            <person name="Mathew T."/>
            <person name="Vee V."/>
            <person name="Velamala V."/>
            <person name="Korchina V."/>
            <person name="Cai W."/>
            <person name="Liu W."/>
            <person name="Dai W."/>
            <person name="Zou X."/>
            <person name="Zhu Y."/>
            <person name="Zhang Y."/>
            <person name="Wu Y.-Q."/>
            <person name="Xin Y."/>
            <person name="Nazarath L."/>
            <person name="Kovar C."/>
            <person name="Han Y."/>
            <person name="Muzny D."/>
            <person name="Gibbs R."/>
        </authorList>
    </citation>
    <scope>NUCLEOTIDE SEQUENCE [LARGE SCALE GENOMIC DNA]</scope>
    <source>
        <strain evidence="10">Jacobina</strain>
    </source>
</reference>
<dbReference type="EMBL" id="AJWK01009756">
    <property type="status" value="NOT_ANNOTATED_CDS"/>
    <property type="molecule type" value="Genomic_DNA"/>
</dbReference>
<evidence type="ECO:0000313" key="8">
    <source>
        <dbReference type="EMBL" id="MBC1178492.1"/>
    </source>
</evidence>
<dbReference type="GO" id="GO:0005509">
    <property type="term" value="F:calcium ion binding"/>
    <property type="evidence" value="ECO:0007669"/>
    <property type="project" value="InterPro"/>
</dbReference>
<dbReference type="InterPro" id="IPR018247">
    <property type="entry name" value="EF_Hand_1_Ca_BS"/>
</dbReference>
<dbReference type="Gene3D" id="3.10.20.90">
    <property type="entry name" value="Phosphatidylinositol 3-kinase Catalytic Subunit, Chain A, domain 1"/>
    <property type="match status" value="1"/>
</dbReference>
<dbReference type="GO" id="GO:0016579">
    <property type="term" value="P:protein deubiquitination"/>
    <property type="evidence" value="ECO:0007669"/>
    <property type="project" value="InterPro"/>
</dbReference>
<dbReference type="VEuPathDB" id="VectorBase:LLONM1_006793"/>
<keyword evidence="8" id="KW-0378">Hydrolase</keyword>
<dbReference type="GO" id="GO:0005794">
    <property type="term" value="C:Golgi apparatus"/>
    <property type="evidence" value="ECO:0007669"/>
    <property type="project" value="TreeGrafter"/>
</dbReference>
<feature type="domain" description="EF-hand" evidence="5">
    <location>
        <begin position="232"/>
        <end position="267"/>
    </location>
</feature>
<evidence type="ECO:0000259" key="7">
    <source>
        <dbReference type="PROSITE" id="PS51283"/>
    </source>
</evidence>
<dbReference type="InterPro" id="IPR038765">
    <property type="entry name" value="Papain-like_cys_pep_sf"/>
</dbReference>
<dbReference type="Proteomes" id="UP000092461">
    <property type="component" value="Unassembled WGS sequence"/>
</dbReference>
<dbReference type="InterPro" id="IPR035927">
    <property type="entry name" value="DUSP-like_sf"/>
</dbReference>
<dbReference type="InterPro" id="IPR050185">
    <property type="entry name" value="Ub_carboxyl-term_hydrolase"/>
</dbReference>
<reference evidence="8" key="2">
    <citation type="journal article" date="2020" name="BMC">
        <title>Leishmania infection induces a limited differential gene expression in the sand fly midgut.</title>
        <authorList>
            <person name="Coutinho-Abreu I.V."/>
            <person name="Serafim T.D."/>
            <person name="Meneses C."/>
            <person name="Kamhawi S."/>
            <person name="Oliveira F."/>
            <person name="Valenzuela J.G."/>
        </authorList>
    </citation>
    <scope>NUCLEOTIDE SEQUENCE</scope>
    <source>
        <strain evidence="8">Jacobina</strain>
        <tissue evidence="8">Midgut</tissue>
    </source>
</reference>
<dbReference type="InterPro" id="IPR002048">
    <property type="entry name" value="EF_hand_dom"/>
</dbReference>
<name>A0A1B0CF73_LUTLO</name>
<dbReference type="Gene3D" id="3.30.2230.10">
    <property type="entry name" value="DUSP-like"/>
    <property type="match status" value="1"/>
</dbReference>
<dbReference type="PROSITE" id="PS50235">
    <property type="entry name" value="USP_3"/>
    <property type="match status" value="1"/>
</dbReference>
<feature type="domain" description="EF-hand" evidence="5">
    <location>
        <begin position="268"/>
        <end position="303"/>
    </location>
</feature>
<evidence type="ECO:0000259" key="5">
    <source>
        <dbReference type="PROSITE" id="PS50222"/>
    </source>
</evidence>
<evidence type="ECO:0000256" key="4">
    <source>
        <dbReference type="SAM" id="MobiDB-lite"/>
    </source>
</evidence>
<dbReference type="PANTHER" id="PTHR21646">
    <property type="entry name" value="UBIQUITIN CARBOXYL-TERMINAL HYDROLASE"/>
    <property type="match status" value="1"/>
</dbReference>
<feature type="domain" description="USP" evidence="6">
    <location>
        <begin position="762"/>
        <end position="1750"/>
    </location>
</feature>
<organism evidence="9 10">
    <name type="scientific">Lutzomyia longipalpis</name>
    <name type="common">Sand fly</name>
    <dbReference type="NCBI Taxonomy" id="7200"/>
    <lineage>
        <taxon>Eukaryota</taxon>
        <taxon>Metazoa</taxon>
        <taxon>Ecdysozoa</taxon>
        <taxon>Arthropoda</taxon>
        <taxon>Hexapoda</taxon>
        <taxon>Insecta</taxon>
        <taxon>Pterygota</taxon>
        <taxon>Neoptera</taxon>
        <taxon>Endopterygota</taxon>
        <taxon>Diptera</taxon>
        <taxon>Nematocera</taxon>
        <taxon>Psychodoidea</taxon>
        <taxon>Psychodidae</taxon>
        <taxon>Lutzomyia</taxon>
        <taxon>Lutzomyia</taxon>
    </lineage>
</organism>